<dbReference type="AlphaFoldDB" id="A0A246WLZ3"/>
<sequence>MDVWSFGNLNGFGKQLTLSDSYHTQDCSRYRSDFDMLDQQTEKLQQARKQLEIRLSGNIDAATSYMRQSAYGQTAGELPLGLNGAVIVFLHDFYDSPHIYPELVFHDFWSWICFTVEALQKNGTNFFLKPHPNQIALSDKAMVRLRAKYPDLKWLSASTSNVQLAQAGIACGVTVYGTVAHELAYLGVPSIGSARHPHHSFDFCRTARTRQEYEDMLQTYKARPLSQEEMQQQALAFYYMHNLHDAGDTRDLQKAFVAFWRACNMGEPADESIEAAFLSLANHPSFARFATKLVNRQENLSQHAAYH</sequence>
<dbReference type="Proteomes" id="UP000197596">
    <property type="component" value="Unassembled WGS sequence"/>
</dbReference>
<dbReference type="EMBL" id="NJGU01000011">
    <property type="protein sequence ID" value="OWY27298.1"/>
    <property type="molecule type" value="Genomic_DNA"/>
</dbReference>
<comment type="caution">
    <text evidence="1">The sequence shown here is derived from an EMBL/GenBank/DDBJ whole genome shotgun (WGS) entry which is preliminary data.</text>
</comment>
<evidence type="ECO:0008006" key="3">
    <source>
        <dbReference type="Google" id="ProtNLM"/>
    </source>
</evidence>
<proteinExistence type="predicted"/>
<gene>
    <name evidence="1" type="ORF">CEJ42_19780</name>
</gene>
<organism evidence="1 2">
    <name type="scientific">Herbaspirillum robiniae</name>
    <dbReference type="NCBI Taxonomy" id="2014887"/>
    <lineage>
        <taxon>Bacteria</taxon>
        <taxon>Pseudomonadati</taxon>
        <taxon>Pseudomonadota</taxon>
        <taxon>Betaproteobacteria</taxon>
        <taxon>Burkholderiales</taxon>
        <taxon>Oxalobacteraceae</taxon>
        <taxon>Herbaspirillum</taxon>
    </lineage>
</organism>
<accession>A0A246WLZ3</accession>
<evidence type="ECO:0000313" key="2">
    <source>
        <dbReference type="Proteomes" id="UP000197596"/>
    </source>
</evidence>
<name>A0A246WLZ3_9BURK</name>
<evidence type="ECO:0000313" key="1">
    <source>
        <dbReference type="EMBL" id="OWY27298.1"/>
    </source>
</evidence>
<protein>
    <recommendedName>
        <fullName evidence="3">Capsule biosynthesis protein</fullName>
    </recommendedName>
</protein>
<reference evidence="1 2" key="1">
    <citation type="submission" date="2017-06" db="EMBL/GenBank/DDBJ databases">
        <title>Herbaspirillum phytohormonus sp. nov., isolated from the root nodule of Robinia pseudoacacia in lead-zinc mine.</title>
        <authorList>
            <person name="Fan M."/>
            <person name="Lin Y."/>
        </authorList>
    </citation>
    <scope>NUCLEOTIDE SEQUENCE [LARGE SCALE GENOMIC DNA]</scope>
    <source>
        <strain evidence="1 2">HZ10</strain>
    </source>
</reference>